<evidence type="ECO:0000313" key="1">
    <source>
        <dbReference type="EMBL" id="CAB4145637.1"/>
    </source>
</evidence>
<dbReference type="EMBL" id="LR798290">
    <property type="protein sequence ID" value="CAB5220644.1"/>
    <property type="molecule type" value="Genomic_DNA"/>
</dbReference>
<reference evidence="4" key="1">
    <citation type="submission" date="2020-05" db="EMBL/GenBank/DDBJ databases">
        <authorList>
            <person name="Chiriac C."/>
            <person name="Salcher M."/>
            <person name="Ghai R."/>
            <person name="Kavagutti S V."/>
        </authorList>
    </citation>
    <scope>NUCLEOTIDE SEQUENCE</scope>
</reference>
<evidence type="ECO:0000313" key="3">
    <source>
        <dbReference type="EMBL" id="CAB4191512.1"/>
    </source>
</evidence>
<accession>A0A6J5T8V8</accession>
<dbReference type="EMBL" id="LR796931">
    <property type="protein sequence ID" value="CAB4176557.1"/>
    <property type="molecule type" value="Genomic_DNA"/>
</dbReference>
<name>A0A6J5T8V8_9CAUD</name>
<organism evidence="4">
    <name type="scientific">uncultured Caudovirales phage</name>
    <dbReference type="NCBI Taxonomy" id="2100421"/>
    <lineage>
        <taxon>Viruses</taxon>
        <taxon>Duplodnaviria</taxon>
        <taxon>Heunggongvirae</taxon>
        <taxon>Uroviricota</taxon>
        <taxon>Caudoviricetes</taxon>
        <taxon>Peduoviridae</taxon>
        <taxon>Maltschvirus</taxon>
        <taxon>Maltschvirus maltsch</taxon>
    </lineage>
</organism>
<dbReference type="EMBL" id="LR797169">
    <property type="protein sequence ID" value="CAB4191512.1"/>
    <property type="molecule type" value="Genomic_DNA"/>
</dbReference>
<evidence type="ECO:0000313" key="2">
    <source>
        <dbReference type="EMBL" id="CAB4176557.1"/>
    </source>
</evidence>
<dbReference type="EMBL" id="LR796453">
    <property type="protein sequence ID" value="CAB4145637.1"/>
    <property type="molecule type" value="Genomic_DNA"/>
</dbReference>
<dbReference type="EMBL" id="LR797535">
    <property type="protein sequence ID" value="CAB4223264.1"/>
    <property type="molecule type" value="Genomic_DNA"/>
</dbReference>
<gene>
    <name evidence="3" type="ORF">UFOVP1219_58</name>
    <name evidence="4" type="ORF">UFOVP1671_33</name>
    <name evidence="5" type="ORF">UFOVP358_74</name>
    <name evidence="1" type="ORF">UFOVP476_30</name>
    <name evidence="2" type="ORF">UFOVP986_45</name>
</gene>
<evidence type="ECO:0000313" key="5">
    <source>
        <dbReference type="EMBL" id="CAB5220644.1"/>
    </source>
</evidence>
<proteinExistence type="predicted"/>
<protein>
    <submittedName>
        <fullName evidence="4">Uncharacterized protein</fullName>
    </submittedName>
</protein>
<sequence length="86" mass="9692">MSQVIAGQNFAERIEAIRSALYEIGNGPLGSEETGNHLTVIVRHLRFQIRIAKTESQFVQARALLNVALHTQVRHTNVVMARREEV</sequence>
<evidence type="ECO:0000313" key="4">
    <source>
        <dbReference type="EMBL" id="CAB4223264.1"/>
    </source>
</evidence>